<evidence type="ECO:0000313" key="2">
    <source>
        <dbReference type="EMBL" id="AIY40814.1"/>
    </source>
</evidence>
<protein>
    <submittedName>
        <fullName evidence="2">Uncharacterized protein</fullName>
    </submittedName>
</protein>
<gene>
    <name evidence="2" type="ORF">LT85_1656</name>
</gene>
<dbReference type="AlphaFoldDB" id="A0A0A1FAZ0"/>
<organism evidence="2 3">
    <name type="scientific">Collimonas arenae</name>
    <dbReference type="NCBI Taxonomy" id="279058"/>
    <lineage>
        <taxon>Bacteria</taxon>
        <taxon>Pseudomonadati</taxon>
        <taxon>Pseudomonadota</taxon>
        <taxon>Betaproteobacteria</taxon>
        <taxon>Burkholderiales</taxon>
        <taxon>Oxalobacteraceae</taxon>
        <taxon>Collimonas</taxon>
    </lineage>
</organism>
<dbReference type="EMBL" id="CP009962">
    <property type="protein sequence ID" value="AIY40814.1"/>
    <property type="molecule type" value="Genomic_DNA"/>
</dbReference>
<evidence type="ECO:0000256" key="1">
    <source>
        <dbReference type="SAM" id="MobiDB-lite"/>
    </source>
</evidence>
<reference evidence="3" key="1">
    <citation type="journal article" date="2014" name="Soil Biol. Biochem.">
        <title>Structure and function of bacterial communities in ageing soils: Insights from the Mendocino ecological staircase.</title>
        <authorList>
            <person name="Uroz S."/>
            <person name="Tech J.J."/>
            <person name="Sawaya N.A."/>
            <person name="Frey-Klett P."/>
            <person name="Leveau J.H.J."/>
        </authorList>
    </citation>
    <scope>NUCLEOTIDE SEQUENCE [LARGE SCALE GENOMIC DNA]</scope>
    <source>
        <strain evidence="3">Cal35</strain>
    </source>
</reference>
<dbReference type="STRING" id="279058.LT85_1656"/>
<evidence type="ECO:0000313" key="3">
    <source>
        <dbReference type="Proteomes" id="UP000030302"/>
    </source>
</evidence>
<dbReference type="KEGG" id="care:LT85_1656"/>
<keyword evidence="3" id="KW-1185">Reference proteome</keyword>
<proteinExistence type="predicted"/>
<accession>A0A0A1FAZ0</accession>
<name>A0A0A1FAZ0_9BURK</name>
<dbReference type="Proteomes" id="UP000030302">
    <property type="component" value="Chromosome"/>
</dbReference>
<feature type="region of interest" description="Disordered" evidence="1">
    <location>
        <begin position="1"/>
        <end position="29"/>
    </location>
</feature>
<sequence>MGISDSASAALLKEPGKAEATPAPRRLPKPSFLMNYTRPTYPGRVSVSYFWILNLPQGRTLKVRVG</sequence>
<dbReference type="HOGENOM" id="CLU_2842237_0_0_4"/>